<accession>A0A0F9DI01</accession>
<comment type="caution">
    <text evidence="1">The sequence shown here is derived from an EMBL/GenBank/DDBJ whole genome shotgun (WGS) entry which is preliminary data.</text>
</comment>
<dbReference type="EMBL" id="LAZR01039285">
    <property type="protein sequence ID" value="KKL17371.1"/>
    <property type="molecule type" value="Genomic_DNA"/>
</dbReference>
<dbReference type="AlphaFoldDB" id="A0A0F9DI01"/>
<reference evidence="1" key="1">
    <citation type="journal article" date="2015" name="Nature">
        <title>Complex archaea that bridge the gap between prokaryotes and eukaryotes.</title>
        <authorList>
            <person name="Spang A."/>
            <person name="Saw J.H."/>
            <person name="Jorgensen S.L."/>
            <person name="Zaremba-Niedzwiedzka K."/>
            <person name="Martijn J."/>
            <person name="Lind A.E."/>
            <person name="van Eijk R."/>
            <person name="Schleper C."/>
            <person name="Guy L."/>
            <person name="Ettema T.J."/>
        </authorList>
    </citation>
    <scope>NUCLEOTIDE SEQUENCE</scope>
</reference>
<evidence type="ECO:0000313" key="1">
    <source>
        <dbReference type="EMBL" id="KKL17371.1"/>
    </source>
</evidence>
<feature type="non-terminal residue" evidence="1">
    <location>
        <position position="220"/>
    </location>
</feature>
<protein>
    <submittedName>
        <fullName evidence="1">Uncharacterized protein</fullName>
    </submittedName>
</protein>
<name>A0A0F9DI01_9ZZZZ</name>
<sequence length="220" mass="23626">MVTFQGLNSVIDRTLFTHRGPIVKRPLDLLTGSNLQIVSEDMVEISTGNFTSSDVGNTLEVSGSPAGRNDTDSPIREVLSATRLRLSGVSFDVSDVSLTTADIVALANDLKAKFNAHRTETVEVNGTDEGIHGTHDSVNPVVAADAVDLSTAITLLNVLKVKLGAHVVLIFGTPPTHDEADPDNIPVAPDASQFPSAVQLANDVRRKFEAHREDRFIHQN</sequence>
<proteinExistence type="predicted"/>
<organism evidence="1">
    <name type="scientific">marine sediment metagenome</name>
    <dbReference type="NCBI Taxonomy" id="412755"/>
    <lineage>
        <taxon>unclassified sequences</taxon>
        <taxon>metagenomes</taxon>
        <taxon>ecological metagenomes</taxon>
    </lineage>
</organism>
<gene>
    <name evidence="1" type="ORF">LCGC14_2486240</name>
</gene>